<dbReference type="Proteomes" id="UP000091956">
    <property type="component" value="Unassembled WGS sequence"/>
</dbReference>
<dbReference type="PANTHER" id="PTHR40626">
    <property type="entry name" value="MIP31509P"/>
    <property type="match status" value="1"/>
</dbReference>
<name>A0A1B8GN04_9PEZI</name>
<dbReference type="GeneID" id="28838034"/>
<evidence type="ECO:0000256" key="2">
    <source>
        <dbReference type="ARBA" id="ARBA00022723"/>
    </source>
</evidence>
<dbReference type="EMBL" id="KV460223">
    <property type="protein sequence ID" value="OBT97213.2"/>
    <property type="molecule type" value="Genomic_DNA"/>
</dbReference>
<proteinExistence type="predicted"/>
<dbReference type="AlphaFoldDB" id="A0A1B8GN04"/>
<dbReference type="GO" id="GO:0000981">
    <property type="term" value="F:DNA-binding transcription factor activity, RNA polymerase II-specific"/>
    <property type="evidence" value="ECO:0007669"/>
    <property type="project" value="InterPro"/>
</dbReference>
<gene>
    <name evidence="10" type="ORF">VE01_04648</name>
</gene>
<evidence type="ECO:0000256" key="5">
    <source>
        <dbReference type="ARBA" id="ARBA00022833"/>
    </source>
</evidence>
<dbReference type="InterPro" id="IPR036236">
    <property type="entry name" value="Znf_C2H2_sf"/>
</dbReference>
<evidence type="ECO:0000256" key="6">
    <source>
        <dbReference type="ARBA" id="ARBA00023242"/>
    </source>
</evidence>
<accession>A0A1B8GN04</accession>
<feature type="compositionally biased region" description="Basic and acidic residues" evidence="8">
    <location>
        <begin position="199"/>
        <end position="210"/>
    </location>
</feature>
<keyword evidence="2" id="KW-0479">Metal-binding</keyword>
<keyword evidence="4 7" id="KW-0863">Zinc-finger</keyword>
<dbReference type="Pfam" id="PF00096">
    <property type="entry name" value="zf-C2H2"/>
    <property type="match status" value="2"/>
</dbReference>
<feature type="domain" description="C2H2-type" evidence="9">
    <location>
        <begin position="164"/>
        <end position="188"/>
    </location>
</feature>
<evidence type="ECO:0000313" key="11">
    <source>
        <dbReference type="Proteomes" id="UP000091956"/>
    </source>
</evidence>
<feature type="region of interest" description="Disordered" evidence="8">
    <location>
        <begin position="375"/>
        <end position="397"/>
    </location>
</feature>
<comment type="subcellular location">
    <subcellularLocation>
        <location evidence="1">Nucleus</location>
    </subcellularLocation>
</comment>
<evidence type="ECO:0000313" key="10">
    <source>
        <dbReference type="EMBL" id="OBT97213.2"/>
    </source>
</evidence>
<evidence type="ECO:0000256" key="4">
    <source>
        <dbReference type="ARBA" id="ARBA00022771"/>
    </source>
</evidence>
<dbReference type="PROSITE" id="PS00028">
    <property type="entry name" value="ZINC_FINGER_C2H2_1"/>
    <property type="match status" value="1"/>
</dbReference>
<feature type="compositionally biased region" description="Polar residues" evidence="8">
    <location>
        <begin position="379"/>
        <end position="397"/>
    </location>
</feature>
<sequence length="508" mass="55778">MSSLRDIMDVDVEPLESQAIQRSRDIALLQNQSLDTRPTNSLSRTERSTTQRSVKRKRPTRISKPSSSAGSSRSGTARRRSSGATELMDPSGYGQGGSQNNARPSLPRGLEADQPVRYTPVTGRVSKAKKGQPVHVCEQCDEPKAFTRAEHLRRHQLSHEQAKLPCTFPDCERVFHRPDLLSRHMSRHEIQGDGPYRTSDYKPIDNEQRSRSSSTSSNPRTPPQKYSPQRPNMNAPNSNYASPNIQAPTANASANMRLSKEYEPIMGSFQAVNVSESSNQRPHSRTDGSESSGLQFSPARGSMTSHALNTSTYHTIPMSTNMTSDFLLSHPSTLGPAFEQSTYSSFASNVYPGSGPGDIPPLTLQVPDPAYNPSLASPPYNSSESNWSTPSDVSRQGTAWPHDRALQAGWAAAESHSTAAQQQQQPLFIAQNMNLLRQQGGLHVVPEQFQGQFMSTTRQFGNSIVTSQPMDEQGGVEGGGDIYSQDGSDARDFSHQQHVFGNNFYQGL</sequence>
<feature type="compositionally biased region" description="Polar residues" evidence="8">
    <location>
        <begin position="29"/>
        <end position="43"/>
    </location>
</feature>
<evidence type="ECO:0000256" key="1">
    <source>
        <dbReference type="ARBA" id="ARBA00004123"/>
    </source>
</evidence>
<dbReference type="Gene3D" id="3.30.160.60">
    <property type="entry name" value="Classic Zinc Finger"/>
    <property type="match status" value="1"/>
</dbReference>
<dbReference type="RefSeq" id="XP_059319741.1">
    <property type="nucleotide sequence ID" value="XM_059463638.1"/>
</dbReference>
<feature type="compositionally biased region" description="Low complexity" evidence="8">
    <location>
        <begin position="66"/>
        <end position="75"/>
    </location>
</feature>
<dbReference type="GO" id="GO:0000978">
    <property type="term" value="F:RNA polymerase II cis-regulatory region sequence-specific DNA binding"/>
    <property type="evidence" value="ECO:0007669"/>
    <property type="project" value="InterPro"/>
</dbReference>
<organism evidence="10 11">
    <name type="scientific">Pseudogymnoascus verrucosus</name>
    <dbReference type="NCBI Taxonomy" id="342668"/>
    <lineage>
        <taxon>Eukaryota</taxon>
        <taxon>Fungi</taxon>
        <taxon>Dikarya</taxon>
        <taxon>Ascomycota</taxon>
        <taxon>Pezizomycotina</taxon>
        <taxon>Leotiomycetes</taxon>
        <taxon>Thelebolales</taxon>
        <taxon>Thelebolaceae</taxon>
        <taxon>Pseudogymnoascus</taxon>
    </lineage>
</organism>
<reference evidence="10 11" key="1">
    <citation type="submission" date="2016-03" db="EMBL/GenBank/DDBJ databases">
        <title>Comparative genomics of Pseudogymnoascus destructans, the fungus causing white-nose syndrome of bats.</title>
        <authorList>
            <person name="Palmer J.M."/>
            <person name="Drees K.P."/>
            <person name="Foster J.T."/>
            <person name="Lindner D.L."/>
        </authorList>
    </citation>
    <scope>NUCLEOTIDE SEQUENCE [LARGE SCALE GENOMIC DNA]</scope>
    <source>
        <strain evidence="10 11">UAMH 10579</strain>
    </source>
</reference>
<dbReference type="PROSITE" id="PS50157">
    <property type="entry name" value="ZINC_FINGER_C2H2_2"/>
    <property type="match status" value="1"/>
</dbReference>
<dbReference type="InterPro" id="IPR013087">
    <property type="entry name" value="Znf_C2H2_type"/>
</dbReference>
<feature type="region of interest" description="Disordered" evidence="8">
    <location>
        <begin position="274"/>
        <end position="305"/>
    </location>
</feature>
<dbReference type="SMART" id="SM00355">
    <property type="entry name" value="ZnF_C2H2"/>
    <property type="match status" value="2"/>
</dbReference>
<keyword evidence="6" id="KW-0539">Nucleus</keyword>
<dbReference type="SUPFAM" id="SSF57667">
    <property type="entry name" value="beta-beta-alpha zinc fingers"/>
    <property type="match status" value="1"/>
</dbReference>
<feature type="region of interest" description="Disordered" evidence="8">
    <location>
        <begin position="27"/>
        <end position="118"/>
    </location>
</feature>
<dbReference type="GO" id="GO:0008270">
    <property type="term" value="F:zinc ion binding"/>
    <property type="evidence" value="ECO:0007669"/>
    <property type="project" value="UniProtKB-KW"/>
</dbReference>
<evidence type="ECO:0000259" key="9">
    <source>
        <dbReference type="PROSITE" id="PS50157"/>
    </source>
</evidence>
<protein>
    <recommendedName>
        <fullName evidence="9">C2H2-type domain-containing protein</fullName>
    </recommendedName>
</protein>
<evidence type="ECO:0000256" key="8">
    <source>
        <dbReference type="SAM" id="MobiDB-lite"/>
    </source>
</evidence>
<keyword evidence="5" id="KW-0862">Zinc</keyword>
<keyword evidence="11" id="KW-1185">Reference proteome</keyword>
<feature type="compositionally biased region" description="Polar residues" evidence="8">
    <location>
        <begin position="224"/>
        <end position="247"/>
    </location>
</feature>
<keyword evidence="3" id="KW-0677">Repeat</keyword>
<dbReference type="GO" id="GO:0000785">
    <property type="term" value="C:chromatin"/>
    <property type="evidence" value="ECO:0007669"/>
    <property type="project" value="TreeGrafter"/>
</dbReference>
<feature type="region of interest" description="Disordered" evidence="8">
    <location>
        <begin position="185"/>
        <end position="247"/>
    </location>
</feature>
<dbReference type="PANTHER" id="PTHR40626:SF30">
    <property type="entry name" value="FINGER DOMAIN PROTEIN, PUTATIVE (AFU_ORTHOLOGUE AFUA_4G13600)-RELATED"/>
    <property type="match status" value="1"/>
</dbReference>
<dbReference type="InterPro" id="IPR051059">
    <property type="entry name" value="VerF-like"/>
</dbReference>
<evidence type="ECO:0000256" key="7">
    <source>
        <dbReference type="PROSITE-ProRule" id="PRU00042"/>
    </source>
</evidence>
<dbReference type="STRING" id="342668.A0A1B8GN04"/>
<evidence type="ECO:0000256" key="3">
    <source>
        <dbReference type="ARBA" id="ARBA00022737"/>
    </source>
</evidence>
<reference evidence="11" key="2">
    <citation type="journal article" date="2018" name="Nat. Commun.">
        <title>Extreme sensitivity to ultraviolet light in the fungal pathogen causing white-nose syndrome of bats.</title>
        <authorList>
            <person name="Palmer J.M."/>
            <person name="Drees K.P."/>
            <person name="Foster J.T."/>
            <person name="Lindner D.L."/>
        </authorList>
    </citation>
    <scope>NUCLEOTIDE SEQUENCE [LARGE SCALE GENOMIC DNA]</scope>
    <source>
        <strain evidence="11">UAMH 10579</strain>
    </source>
</reference>
<dbReference type="GO" id="GO:0005634">
    <property type="term" value="C:nucleus"/>
    <property type="evidence" value="ECO:0007669"/>
    <property type="project" value="UniProtKB-SubCell"/>
</dbReference>